<accession>C6I051</accession>
<organism evidence="6 7">
    <name type="scientific">Leptospirillum ferrodiazotrophum</name>
    <dbReference type="NCBI Taxonomy" id="412449"/>
    <lineage>
        <taxon>Bacteria</taxon>
        <taxon>Pseudomonadati</taxon>
        <taxon>Nitrospirota</taxon>
        <taxon>Nitrospiria</taxon>
        <taxon>Nitrospirales</taxon>
        <taxon>Nitrospiraceae</taxon>
        <taxon>Leptospirillum</taxon>
    </lineage>
</organism>
<dbReference type="EMBL" id="GG693885">
    <property type="protein sequence ID" value="EES51742.1"/>
    <property type="molecule type" value="Genomic_DNA"/>
</dbReference>
<dbReference type="GO" id="GO:0005829">
    <property type="term" value="C:cytosol"/>
    <property type="evidence" value="ECO:0007669"/>
    <property type="project" value="TreeGrafter"/>
</dbReference>
<evidence type="ECO:0000256" key="4">
    <source>
        <dbReference type="RuleBase" id="RU003939"/>
    </source>
</evidence>
<dbReference type="Gene3D" id="4.10.520.10">
    <property type="entry name" value="IHF-like DNA-binding proteins"/>
    <property type="match status" value="1"/>
</dbReference>
<reference evidence="6 7" key="1">
    <citation type="journal article" date="2009" name="Appl. Environ. Microbiol.">
        <title>Community genomic and proteomic analyses of chemoautotrophic iron-oxidizing "Leptospirillum rubarum" (Group II) and "Leptospirillum ferrodiazotrophum" (Group III) bacteria in acid mine drainage biofilms.</title>
        <authorList>
            <person name="Goltsman D.S."/>
            <person name="Denef V.J."/>
            <person name="Singer S.W."/>
            <person name="VerBerkmoes N.C."/>
            <person name="Lefsrud M."/>
            <person name="Mueller R.S."/>
            <person name="Dick G.J."/>
            <person name="Sun C.L."/>
            <person name="Wheeler K.E."/>
            <person name="Zemla A."/>
            <person name="Baker B.J."/>
            <person name="Hauser L."/>
            <person name="Land M."/>
            <person name="Shah M.B."/>
            <person name="Thelen M.P."/>
            <person name="Hettich R.L."/>
            <person name="Banfield J.F."/>
        </authorList>
    </citation>
    <scope>NUCLEOTIDE SEQUENCE [LARGE SCALE GENOMIC DNA]</scope>
</reference>
<gene>
    <name evidence="6" type="ORF">UBAL3_95530013</name>
</gene>
<dbReference type="CDD" id="cd13831">
    <property type="entry name" value="HU"/>
    <property type="match status" value="1"/>
</dbReference>
<sequence length="98" mass="10528">MNKTELIEKVAKSSKLSKKDVHAVVDGFLKSIEASMKKGEKVTIVGFGTFGTVSRKARTGRNPKTGKEIKIAAKTAPKFSPGKALRESVNSKAAPKKK</sequence>
<evidence type="ECO:0000256" key="1">
    <source>
        <dbReference type="ARBA" id="ARBA00010529"/>
    </source>
</evidence>
<dbReference type="AlphaFoldDB" id="C6I051"/>
<dbReference type="InterPro" id="IPR010992">
    <property type="entry name" value="IHF-like_DNA-bd_dom_sf"/>
</dbReference>
<name>C6I051_9BACT</name>
<evidence type="ECO:0000313" key="6">
    <source>
        <dbReference type="EMBL" id="EES51742.1"/>
    </source>
</evidence>
<protein>
    <submittedName>
        <fullName evidence="6">Histone family protein DNA-binding protein</fullName>
    </submittedName>
</protein>
<evidence type="ECO:0000256" key="3">
    <source>
        <dbReference type="ARBA" id="ARBA00023125"/>
    </source>
</evidence>
<dbReference type="PROSITE" id="PS00045">
    <property type="entry name" value="HISTONE_LIKE"/>
    <property type="match status" value="1"/>
</dbReference>
<dbReference type="InterPro" id="IPR000119">
    <property type="entry name" value="Hist_DNA-bd"/>
</dbReference>
<dbReference type="GO" id="GO:0003677">
    <property type="term" value="F:DNA binding"/>
    <property type="evidence" value="ECO:0007669"/>
    <property type="project" value="UniProtKB-KW"/>
</dbReference>
<feature type="region of interest" description="Disordered" evidence="5">
    <location>
        <begin position="77"/>
        <end position="98"/>
    </location>
</feature>
<dbReference type="PANTHER" id="PTHR33175">
    <property type="entry name" value="DNA-BINDING PROTEIN HU"/>
    <property type="match status" value="1"/>
</dbReference>
<dbReference type="SMART" id="SM00411">
    <property type="entry name" value="BHL"/>
    <property type="match status" value="1"/>
</dbReference>
<evidence type="ECO:0000313" key="7">
    <source>
        <dbReference type="Proteomes" id="UP000009374"/>
    </source>
</evidence>
<dbReference type="Proteomes" id="UP000009374">
    <property type="component" value="Unassembled WGS sequence"/>
</dbReference>
<dbReference type="InterPro" id="IPR020816">
    <property type="entry name" value="Histone-like_DNA-bd_CS"/>
</dbReference>
<proteinExistence type="inferred from homology"/>
<keyword evidence="7" id="KW-1185">Reference proteome</keyword>
<dbReference type="SUPFAM" id="SSF47729">
    <property type="entry name" value="IHF-like DNA-binding proteins"/>
    <property type="match status" value="1"/>
</dbReference>
<keyword evidence="3 6" id="KW-0238">DNA-binding</keyword>
<dbReference type="PANTHER" id="PTHR33175:SF3">
    <property type="entry name" value="DNA-BINDING PROTEIN HU-BETA"/>
    <property type="match status" value="1"/>
</dbReference>
<dbReference type="GO" id="GO:0030261">
    <property type="term" value="P:chromosome condensation"/>
    <property type="evidence" value="ECO:0007669"/>
    <property type="project" value="UniProtKB-KW"/>
</dbReference>
<dbReference type="PRINTS" id="PR01727">
    <property type="entry name" value="DNABINDINGHU"/>
</dbReference>
<comment type="similarity">
    <text evidence="1 4">Belongs to the bacterial histone-like protein family.</text>
</comment>
<keyword evidence="2" id="KW-0226">DNA condensation</keyword>
<evidence type="ECO:0000256" key="2">
    <source>
        <dbReference type="ARBA" id="ARBA00023067"/>
    </source>
</evidence>
<dbReference type="Pfam" id="PF00216">
    <property type="entry name" value="Bac_DNA_binding"/>
    <property type="match status" value="1"/>
</dbReference>
<evidence type="ECO:0000256" key="5">
    <source>
        <dbReference type="SAM" id="MobiDB-lite"/>
    </source>
</evidence>
<dbReference type="GO" id="GO:0030527">
    <property type="term" value="F:structural constituent of chromatin"/>
    <property type="evidence" value="ECO:0007669"/>
    <property type="project" value="InterPro"/>
</dbReference>